<dbReference type="Proteomes" id="UP000472277">
    <property type="component" value="Chromosome 6"/>
</dbReference>
<evidence type="ECO:0000313" key="2">
    <source>
        <dbReference type="Ensembl" id="ENSSTUP00000029833.1"/>
    </source>
</evidence>
<protein>
    <recommendedName>
        <fullName evidence="1">Hydantoinase B/oxoprolinase domain-containing protein</fullName>
    </recommendedName>
</protein>
<proteinExistence type="predicted"/>
<dbReference type="GO" id="GO:0017168">
    <property type="term" value="F:5-oxoprolinase (ATP-hydrolyzing) activity"/>
    <property type="evidence" value="ECO:0007669"/>
    <property type="project" value="TreeGrafter"/>
</dbReference>
<dbReference type="GeneTree" id="ENSGT00390000013463"/>
<dbReference type="GO" id="GO:0005829">
    <property type="term" value="C:cytosol"/>
    <property type="evidence" value="ECO:0007669"/>
    <property type="project" value="TreeGrafter"/>
</dbReference>
<sequence>PGALLSKTDCAFMGMATGYSSNSQSCRSGEFHSLLHIKSIRSTIRKGHVILSNHPRTPPPPIFFFHSSKGDLLILKWCWNSGALMALAQYPDFSETCNLHDNLSDLQAQVAANQQESTLVGELIDGFGLTVVQVYMGNIQSNAELAVRDMLKDFVEAEDFMDDGTLIRLRVQINENEACGDVILSIKHYNHSLVVDVIFRAYKVCGAPQVGERAVTGQSWHSYITHKHQDNCYQPSLLFCFLPQDMFCLYTPGGTPLKNENFSEGSVFEYRVAQGCVRELGTDQGWRVERERPGKTVPQGTPAQRV</sequence>
<dbReference type="Pfam" id="PF02538">
    <property type="entry name" value="Hydantoinase_B"/>
    <property type="match status" value="1"/>
</dbReference>
<dbReference type="PANTHER" id="PTHR11365">
    <property type="entry name" value="5-OXOPROLINASE RELATED"/>
    <property type="match status" value="1"/>
</dbReference>
<dbReference type="Ensembl" id="ENSSTUT00000031216.1">
    <property type="protein sequence ID" value="ENSSTUP00000029833.1"/>
    <property type="gene ID" value="ENSSTUG00000012865.1"/>
</dbReference>
<dbReference type="PANTHER" id="PTHR11365:SF2">
    <property type="entry name" value="5-OXOPROLINASE"/>
    <property type="match status" value="1"/>
</dbReference>
<name>A0A673Y5N7_SALTR</name>
<feature type="domain" description="Hydantoinase B/oxoprolinase" evidence="1">
    <location>
        <begin position="98"/>
        <end position="181"/>
    </location>
</feature>
<dbReference type="AlphaFoldDB" id="A0A673Y5N7"/>
<evidence type="ECO:0000259" key="1">
    <source>
        <dbReference type="Pfam" id="PF02538"/>
    </source>
</evidence>
<keyword evidence="3" id="KW-1185">Reference proteome</keyword>
<accession>A0A673Y5N7</accession>
<dbReference type="InterPro" id="IPR003692">
    <property type="entry name" value="Hydantoinase_B"/>
</dbReference>
<organism evidence="2 3">
    <name type="scientific">Salmo trutta</name>
    <name type="common">Brown trout</name>
    <dbReference type="NCBI Taxonomy" id="8032"/>
    <lineage>
        <taxon>Eukaryota</taxon>
        <taxon>Metazoa</taxon>
        <taxon>Chordata</taxon>
        <taxon>Craniata</taxon>
        <taxon>Vertebrata</taxon>
        <taxon>Euteleostomi</taxon>
        <taxon>Actinopterygii</taxon>
        <taxon>Neopterygii</taxon>
        <taxon>Teleostei</taxon>
        <taxon>Protacanthopterygii</taxon>
        <taxon>Salmoniformes</taxon>
        <taxon>Salmonidae</taxon>
        <taxon>Salmoninae</taxon>
        <taxon>Salmo</taxon>
    </lineage>
</organism>
<dbReference type="GO" id="GO:0006749">
    <property type="term" value="P:glutathione metabolic process"/>
    <property type="evidence" value="ECO:0007669"/>
    <property type="project" value="TreeGrafter"/>
</dbReference>
<reference evidence="2" key="1">
    <citation type="submission" date="2025-08" db="UniProtKB">
        <authorList>
            <consortium name="Ensembl"/>
        </authorList>
    </citation>
    <scope>IDENTIFICATION</scope>
</reference>
<evidence type="ECO:0000313" key="3">
    <source>
        <dbReference type="Proteomes" id="UP000472277"/>
    </source>
</evidence>
<reference evidence="2" key="2">
    <citation type="submission" date="2025-09" db="UniProtKB">
        <authorList>
            <consortium name="Ensembl"/>
        </authorList>
    </citation>
    <scope>IDENTIFICATION</scope>
</reference>
<dbReference type="InterPro" id="IPR045079">
    <property type="entry name" value="Oxoprolinase-like"/>
</dbReference>
<dbReference type="InParanoid" id="A0A673Y5N7"/>